<accession>A0A1M6AAZ5</accession>
<dbReference type="EMBL" id="FQZM01000003">
    <property type="protein sequence ID" value="SHI33597.1"/>
    <property type="molecule type" value="Genomic_DNA"/>
</dbReference>
<reference evidence="15" key="1">
    <citation type="submission" date="2016-11" db="EMBL/GenBank/DDBJ databases">
        <authorList>
            <person name="Varghese N."/>
            <person name="Submissions S."/>
        </authorList>
    </citation>
    <scope>NUCLEOTIDE SEQUENCE [LARGE SCALE GENOMIC DNA]</scope>
    <source>
        <strain evidence="15">DSM 16057</strain>
    </source>
</reference>
<comment type="subcellular location">
    <subcellularLocation>
        <location evidence="1 12">Cytoplasm</location>
    </subcellularLocation>
</comment>
<evidence type="ECO:0000256" key="9">
    <source>
        <dbReference type="ARBA" id="ARBA00022691"/>
    </source>
</evidence>
<keyword evidence="5 12" id="KW-0963">Cytoplasm</keyword>
<dbReference type="PANTHER" id="PTHR30027:SF3">
    <property type="entry name" value="16S RRNA (URACIL(1498)-N(3))-METHYLTRANSFERASE"/>
    <property type="match status" value="1"/>
</dbReference>
<comment type="catalytic activity">
    <reaction evidence="11 12">
        <text>uridine(1498) in 16S rRNA + S-adenosyl-L-methionine = N(3)-methyluridine(1498) in 16S rRNA + S-adenosyl-L-homocysteine + H(+)</text>
        <dbReference type="Rhea" id="RHEA:42920"/>
        <dbReference type="Rhea" id="RHEA-COMP:10283"/>
        <dbReference type="Rhea" id="RHEA-COMP:10284"/>
        <dbReference type="ChEBI" id="CHEBI:15378"/>
        <dbReference type="ChEBI" id="CHEBI:57856"/>
        <dbReference type="ChEBI" id="CHEBI:59789"/>
        <dbReference type="ChEBI" id="CHEBI:65315"/>
        <dbReference type="ChEBI" id="CHEBI:74502"/>
        <dbReference type="EC" id="2.1.1.193"/>
    </reaction>
</comment>
<dbReference type="Proteomes" id="UP000184529">
    <property type="component" value="Unassembled WGS sequence"/>
</dbReference>
<keyword evidence="6 12" id="KW-0698">rRNA processing</keyword>
<dbReference type="InterPro" id="IPR015947">
    <property type="entry name" value="PUA-like_sf"/>
</dbReference>
<keyword evidence="15" id="KW-1185">Reference proteome</keyword>
<dbReference type="InterPro" id="IPR006700">
    <property type="entry name" value="RsmE"/>
</dbReference>
<proteinExistence type="inferred from homology"/>
<dbReference type="NCBIfam" id="TIGR00046">
    <property type="entry name" value="RsmE family RNA methyltransferase"/>
    <property type="match status" value="1"/>
</dbReference>
<evidence type="ECO:0000256" key="5">
    <source>
        <dbReference type="ARBA" id="ARBA00022490"/>
    </source>
</evidence>
<sequence length="271" mass="28938">MACPAGPWGVPAIGYFFVSPEQIAGERVTITGPDVVHISRVLRLGSRDVITVMDGQGRGYRVRLAVITGTAVEGVILEQFVPGGEAPLKVTLVQGLSKGDKMDIIIQKSTELGVSCVVPLACRRSVVRLTSDKARERQQRWQRIALEAAKQSRRAIVPRVTGVMDLPAALNLITPGALALMPWEEERELSLKAALKGRSCGEVFVFIGPEGGFEADEVAMARERGVFSVSLGPRILRTETAGLATLTMVLYELGDLGGHPAGTTGETNHGG</sequence>
<dbReference type="SUPFAM" id="SSF75217">
    <property type="entry name" value="alpha/beta knot"/>
    <property type="match status" value="1"/>
</dbReference>
<dbReference type="InterPro" id="IPR046886">
    <property type="entry name" value="RsmE_MTase_dom"/>
</dbReference>
<evidence type="ECO:0000313" key="15">
    <source>
        <dbReference type="Proteomes" id="UP000184529"/>
    </source>
</evidence>
<evidence type="ECO:0000256" key="4">
    <source>
        <dbReference type="ARBA" id="ARBA00013673"/>
    </source>
</evidence>
<dbReference type="InterPro" id="IPR029028">
    <property type="entry name" value="Alpha/beta_knot_MTases"/>
</dbReference>
<dbReference type="CDD" id="cd18084">
    <property type="entry name" value="RsmE-like"/>
    <property type="match status" value="1"/>
</dbReference>
<dbReference type="PANTHER" id="PTHR30027">
    <property type="entry name" value="RIBOSOMAL RNA SMALL SUBUNIT METHYLTRANSFERASE E"/>
    <property type="match status" value="1"/>
</dbReference>
<dbReference type="GO" id="GO:0070042">
    <property type="term" value="F:rRNA (uridine-N3-)-methyltransferase activity"/>
    <property type="evidence" value="ECO:0007669"/>
    <property type="project" value="TreeGrafter"/>
</dbReference>
<evidence type="ECO:0000256" key="2">
    <source>
        <dbReference type="ARBA" id="ARBA00005528"/>
    </source>
</evidence>
<comment type="similarity">
    <text evidence="2 12">Belongs to the RNA methyltransferase RsmE family.</text>
</comment>
<protein>
    <recommendedName>
        <fullName evidence="4 12">Ribosomal RNA small subunit methyltransferase E</fullName>
        <ecNumber evidence="3 12">2.1.1.193</ecNumber>
    </recommendedName>
</protein>
<evidence type="ECO:0000313" key="14">
    <source>
        <dbReference type="EMBL" id="SHI33597.1"/>
    </source>
</evidence>
<dbReference type="AlphaFoldDB" id="A0A1M6AAZ5"/>
<dbReference type="SUPFAM" id="SSF88697">
    <property type="entry name" value="PUA domain-like"/>
    <property type="match status" value="1"/>
</dbReference>
<comment type="function">
    <text evidence="10 12">Specifically methylates the N3 position of the uracil ring of uridine 1498 (m3U1498) in 16S rRNA. Acts on the fully assembled 30S ribosomal subunit.</text>
</comment>
<dbReference type="NCBIfam" id="NF008692">
    <property type="entry name" value="PRK11713.1-5"/>
    <property type="match status" value="1"/>
</dbReference>
<dbReference type="Pfam" id="PF04452">
    <property type="entry name" value="Methyltrans_RNA"/>
    <property type="match status" value="1"/>
</dbReference>
<dbReference type="InterPro" id="IPR029026">
    <property type="entry name" value="tRNA_m1G_MTases_N"/>
</dbReference>
<evidence type="ECO:0000256" key="1">
    <source>
        <dbReference type="ARBA" id="ARBA00004496"/>
    </source>
</evidence>
<organism evidence="14 15">
    <name type="scientific">Desulfofundulus thermosubterraneus DSM 16057</name>
    <dbReference type="NCBI Taxonomy" id="1121432"/>
    <lineage>
        <taxon>Bacteria</taxon>
        <taxon>Bacillati</taxon>
        <taxon>Bacillota</taxon>
        <taxon>Clostridia</taxon>
        <taxon>Eubacteriales</taxon>
        <taxon>Peptococcaceae</taxon>
        <taxon>Desulfofundulus</taxon>
    </lineage>
</organism>
<evidence type="ECO:0000259" key="13">
    <source>
        <dbReference type="Pfam" id="PF04452"/>
    </source>
</evidence>
<keyword evidence="8 12" id="KW-0808">Transferase</keyword>
<dbReference type="Gene3D" id="3.40.1280.10">
    <property type="match status" value="1"/>
</dbReference>
<gene>
    <name evidence="14" type="ORF">SAMN02745219_00080</name>
</gene>
<evidence type="ECO:0000256" key="6">
    <source>
        <dbReference type="ARBA" id="ARBA00022552"/>
    </source>
</evidence>
<dbReference type="PIRSF" id="PIRSF015601">
    <property type="entry name" value="MTase_slr0722"/>
    <property type="match status" value="1"/>
</dbReference>
<evidence type="ECO:0000256" key="11">
    <source>
        <dbReference type="ARBA" id="ARBA00047944"/>
    </source>
</evidence>
<evidence type="ECO:0000256" key="12">
    <source>
        <dbReference type="PIRNR" id="PIRNR015601"/>
    </source>
</evidence>
<dbReference type="EC" id="2.1.1.193" evidence="3 12"/>
<evidence type="ECO:0000256" key="3">
    <source>
        <dbReference type="ARBA" id="ARBA00012328"/>
    </source>
</evidence>
<evidence type="ECO:0000256" key="8">
    <source>
        <dbReference type="ARBA" id="ARBA00022679"/>
    </source>
</evidence>
<keyword evidence="9 12" id="KW-0949">S-adenosyl-L-methionine</keyword>
<dbReference type="STRING" id="1121432.SAMN02745219_00080"/>
<dbReference type="GO" id="GO:0070475">
    <property type="term" value="P:rRNA base methylation"/>
    <property type="evidence" value="ECO:0007669"/>
    <property type="project" value="TreeGrafter"/>
</dbReference>
<evidence type="ECO:0000256" key="7">
    <source>
        <dbReference type="ARBA" id="ARBA00022603"/>
    </source>
</evidence>
<evidence type="ECO:0000256" key="10">
    <source>
        <dbReference type="ARBA" id="ARBA00025699"/>
    </source>
</evidence>
<name>A0A1M6AAZ5_9FIRM</name>
<keyword evidence="7 12" id="KW-0489">Methyltransferase</keyword>
<dbReference type="GO" id="GO:0005737">
    <property type="term" value="C:cytoplasm"/>
    <property type="evidence" value="ECO:0007669"/>
    <property type="project" value="UniProtKB-SubCell"/>
</dbReference>
<feature type="domain" description="Ribosomal RNA small subunit methyltransferase E methyltransferase" evidence="13">
    <location>
        <begin position="85"/>
        <end position="249"/>
    </location>
</feature>